<name>A0ABN9LJL2_9NEOB</name>
<dbReference type="Proteomes" id="UP001176940">
    <property type="component" value="Unassembled WGS sequence"/>
</dbReference>
<organism evidence="1 2">
    <name type="scientific">Ranitomeya imitator</name>
    <name type="common">mimic poison frog</name>
    <dbReference type="NCBI Taxonomy" id="111125"/>
    <lineage>
        <taxon>Eukaryota</taxon>
        <taxon>Metazoa</taxon>
        <taxon>Chordata</taxon>
        <taxon>Craniata</taxon>
        <taxon>Vertebrata</taxon>
        <taxon>Euteleostomi</taxon>
        <taxon>Amphibia</taxon>
        <taxon>Batrachia</taxon>
        <taxon>Anura</taxon>
        <taxon>Neobatrachia</taxon>
        <taxon>Hyloidea</taxon>
        <taxon>Dendrobatidae</taxon>
        <taxon>Dendrobatinae</taxon>
        <taxon>Ranitomeya</taxon>
    </lineage>
</organism>
<evidence type="ECO:0000313" key="1">
    <source>
        <dbReference type="EMBL" id="CAJ0943624.1"/>
    </source>
</evidence>
<gene>
    <name evidence="1" type="ORF">RIMI_LOCUS10067446</name>
</gene>
<reference evidence="1" key="1">
    <citation type="submission" date="2023-07" db="EMBL/GenBank/DDBJ databases">
        <authorList>
            <person name="Stuckert A."/>
        </authorList>
    </citation>
    <scope>NUCLEOTIDE SEQUENCE</scope>
</reference>
<evidence type="ECO:0000313" key="2">
    <source>
        <dbReference type="Proteomes" id="UP001176940"/>
    </source>
</evidence>
<accession>A0ABN9LJL2</accession>
<comment type="caution">
    <text evidence="1">The sequence shown here is derived from an EMBL/GenBank/DDBJ whole genome shotgun (WGS) entry which is preliminary data.</text>
</comment>
<sequence length="431" mass="49695">MRSNDIEKLQDHILNAVRKEELFLNVIKMLPPIYKVVENALLEVKHNEDTPPHGIMDLDHLLNEVLLITKTELDKDLLKDILRYLHRIGLIVWYEDIKALLNTVFLKPSFLITVFKMLVRHDLHHQLGAIPAEVLISERAFKRDLLKWQEMLQSKAMIRFKAIRVLVKHQLETLSLPDSEDLFHDLTGYGTQKGKLLSLLLHFQICMSVKNIKQLNPRAAEFFPGNPWCEQDTRKELCYLFPTYLSNFMEVNERWGGDHDEDIQVRVYFTPQVPEGFFQRLMVKSCSFYSTHWVEKDKFLLANNGKPLLVKQFNQRADSYLEIRSRKPKGPNGYSKGIFPLSRLSSKLLNIEITTPRRKRCGIRESFLTFVPEAVFQHDNARPRDACATASSLHGLSMLPWPATPLDLSSIQPFSDLIGLQFAMAAASSGS</sequence>
<dbReference type="EMBL" id="CAUEEQ010021472">
    <property type="protein sequence ID" value="CAJ0943624.1"/>
    <property type="molecule type" value="Genomic_DNA"/>
</dbReference>
<keyword evidence="2" id="KW-1185">Reference proteome</keyword>
<evidence type="ECO:0008006" key="3">
    <source>
        <dbReference type="Google" id="ProtNLM"/>
    </source>
</evidence>
<proteinExistence type="predicted"/>
<protein>
    <recommendedName>
        <fullName evidence="3">Maturase K</fullName>
    </recommendedName>
</protein>